<sequence length="223" mass="25687">MVGKKRRSTTKVPGLLVAVDHQKAFDTVKLSAVTKVPEECKAVTRIVNAGEGFLMNRTFEINSGAKKACTFPNVCGAPQAAIFSPALFSHVMRKIAKKLRTIKHLQFTMFADITLWLRDRELRNIAILPPRTRPPWEDVLVRQLITFTRWHIREDHPEDKANLAAYTDIVENVVFTDVAWYVETKRDILDYVLYLHRHLQTLQFHDEPGVSHLELEAIQQELF</sequence>
<reference evidence="1 3" key="1">
    <citation type="submission" date="2008-03" db="EMBL/GenBank/DDBJ databases">
        <title>Annotation of Ixodes scapularis.</title>
        <authorList>
            <consortium name="Ixodes scapularis Genome Project Consortium"/>
            <person name="Caler E."/>
            <person name="Hannick L.I."/>
            <person name="Bidwell S."/>
            <person name="Joardar V."/>
            <person name="Thiagarajan M."/>
            <person name="Amedeo P."/>
            <person name="Galinsky K.J."/>
            <person name="Schobel S."/>
            <person name="Inman J."/>
            <person name="Hostetler J."/>
            <person name="Miller J."/>
            <person name="Hammond M."/>
            <person name="Megy K."/>
            <person name="Lawson D."/>
            <person name="Kodira C."/>
            <person name="Sutton G."/>
            <person name="Meyer J."/>
            <person name="Hill C.A."/>
            <person name="Birren B."/>
            <person name="Nene V."/>
            <person name="Collins F."/>
            <person name="Alarcon-Chaidez F."/>
            <person name="Wikel S."/>
            <person name="Strausberg R."/>
        </authorList>
    </citation>
    <scope>NUCLEOTIDE SEQUENCE [LARGE SCALE GENOMIC DNA]</scope>
    <source>
        <strain evidence="3">Wikel</strain>
        <strain evidence="1">Wikel colony</strain>
    </source>
</reference>
<dbReference type="Proteomes" id="UP000001555">
    <property type="component" value="Unassembled WGS sequence"/>
</dbReference>
<evidence type="ECO:0000313" key="3">
    <source>
        <dbReference type="Proteomes" id="UP000001555"/>
    </source>
</evidence>
<dbReference type="EMBL" id="ABJB010398216">
    <property type="status" value="NOT_ANNOTATED_CDS"/>
    <property type="molecule type" value="Genomic_DNA"/>
</dbReference>
<dbReference type="PaxDb" id="6945-B7PV88"/>
<dbReference type="EMBL" id="ABJB010222480">
    <property type="status" value="NOT_ANNOTATED_CDS"/>
    <property type="molecule type" value="Genomic_DNA"/>
</dbReference>
<evidence type="ECO:0000313" key="2">
    <source>
        <dbReference type="EnsemblMetazoa" id="ISCW019907-PA"/>
    </source>
</evidence>
<name>B7PV88_IXOSC</name>
<proteinExistence type="predicted"/>
<dbReference type="EnsemblMetazoa" id="ISCW019907-RA">
    <property type="protein sequence ID" value="ISCW019907-PA"/>
    <property type="gene ID" value="ISCW019907"/>
</dbReference>
<dbReference type="InParanoid" id="B7PV88"/>
<dbReference type="VEuPathDB" id="VectorBase:ISCI016402"/>
<organism>
    <name type="scientific">Ixodes scapularis</name>
    <name type="common">Black-legged tick</name>
    <name type="synonym">Deer tick</name>
    <dbReference type="NCBI Taxonomy" id="6945"/>
    <lineage>
        <taxon>Eukaryota</taxon>
        <taxon>Metazoa</taxon>
        <taxon>Ecdysozoa</taxon>
        <taxon>Arthropoda</taxon>
        <taxon>Chelicerata</taxon>
        <taxon>Arachnida</taxon>
        <taxon>Acari</taxon>
        <taxon>Parasitiformes</taxon>
        <taxon>Ixodida</taxon>
        <taxon>Ixodoidea</taxon>
        <taxon>Ixodidae</taxon>
        <taxon>Ixodinae</taxon>
        <taxon>Ixodes</taxon>
    </lineage>
</organism>
<dbReference type="AlphaFoldDB" id="B7PV88"/>
<accession>B7PV88</accession>
<gene>
    <name evidence="1" type="ORF">IscW_ISCW019907</name>
</gene>
<reference evidence="2" key="2">
    <citation type="submission" date="2020-05" db="UniProtKB">
        <authorList>
            <consortium name="EnsemblMetazoa"/>
        </authorList>
    </citation>
    <scope>IDENTIFICATION</scope>
    <source>
        <strain evidence="2">wikel</strain>
    </source>
</reference>
<protein>
    <submittedName>
        <fullName evidence="1 2">Uncharacterized protein</fullName>
    </submittedName>
</protein>
<dbReference type="EMBL" id="DS798293">
    <property type="protein sequence ID" value="EEC10510.1"/>
    <property type="molecule type" value="Genomic_DNA"/>
</dbReference>
<evidence type="ECO:0000313" key="1">
    <source>
        <dbReference type="EMBL" id="EEC10510.1"/>
    </source>
</evidence>
<dbReference type="HOGENOM" id="CLU_1241338_0_0_1"/>
<dbReference type="VEuPathDB" id="VectorBase:ISCW019907"/>
<keyword evidence="3" id="KW-1185">Reference proteome</keyword>